<keyword evidence="9" id="KW-1185">Reference proteome</keyword>
<evidence type="ECO:0000256" key="5">
    <source>
        <dbReference type="ARBA" id="ARBA00022857"/>
    </source>
</evidence>
<dbReference type="PRINTS" id="PR00411">
    <property type="entry name" value="PNDRDTASEI"/>
</dbReference>
<proteinExistence type="inferred from homology"/>
<keyword evidence="5" id="KW-0521">NADP</keyword>
<sequence>MNVWLKRPASRPHLEENFLDVLIVGAGLSGIGAAYHLQQRCPDKRYAILEARQAIGGTWDLFRYPGIRSDSDMYTLGYVFKPWTNPQAIADGPSIRSYIRETANEAGIMQHVRLGQKVTAVAWSSEEACWTVEVERVASGERRKLRARFLYMCSGYYSYDEAYRPQFAGEDDYRGTVVLPQFWPEDLDYRGKRVVVIGSGATAVTLVPAMAKSAAHVTMLQRSPSYVVTRPSVDTVADRLRHHLPARLAYSMTRWKNVIESMFLYRLARRYPEQTKRRIIEMAAKELGTGIDVGTHFTPSYKPWDQRVCLVPDGDMFQAIREGHASVVTDTIERFSSNGILLKSGRELHADIVVMATGLKLNLLGGAAVTIDGRPCIPNDAMAYKGMMLSDVPNLAMAFGYTNASWTLKADLTAAYVCRLLNYMDRHHKAIAVPRREAGVEPQPFLSFTSGYVQRAHTLLPKQGSRRPWQVYQNYLQDLLTIRFGRIADGVMRFGPKGTMP</sequence>
<dbReference type="EMBL" id="QYUO01000003">
    <property type="protein sequence ID" value="RJF92303.1"/>
    <property type="molecule type" value="Genomic_DNA"/>
</dbReference>
<dbReference type="OrthoDB" id="9766402at2"/>
<dbReference type="FunFam" id="3.50.50.60:FF:000228">
    <property type="entry name" value="FAD-containing monooxygenase EthA"/>
    <property type="match status" value="1"/>
</dbReference>
<keyword evidence="4" id="KW-0274">FAD</keyword>
<accession>A0A3A3G2L1</accession>
<evidence type="ECO:0000313" key="8">
    <source>
        <dbReference type="EMBL" id="RJF92303.1"/>
    </source>
</evidence>
<evidence type="ECO:0000313" key="9">
    <source>
        <dbReference type="Proteomes" id="UP000265955"/>
    </source>
</evidence>
<evidence type="ECO:0000256" key="1">
    <source>
        <dbReference type="ARBA" id="ARBA00001974"/>
    </source>
</evidence>
<keyword evidence="3" id="KW-0285">Flavoprotein</keyword>
<dbReference type="SUPFAM" id="SSF51905">
    <property type="entry name" value="FAD/NAD(P)-binding domain"/>
    <property type="match status" value="1"/>
</dbReference>
<comment type="cofactor">
    <cofactor evidence="1">
        <name>FAD</name>
        <dbReference type="ChEBI" id="CHEBI:57692"/>
    </cofactor>
</comment>
<dbReference type="Proteomes" id="UP000265955">
    <property type="component" value="Unassembled WGS sequence"/>
</dbReference>
<keyword evidence="7" id="KW-0503">Monooxygenase</keyword>
<comment type="caution">
    <text evidence="8">The sequence shown here is derived from an EMBL/GenBank/DDBJ whole genome shotgun (WGS) entry which is preliminary data.</text>
</comment>
<dbReference type="RefSeq" id="WP_119772190.1">
    <property type="nucleotide sequence ID" value="NZ_QYUO01000003.1"/>
</dbReference>
<evidence type="ECO:0000256" key="4">
    <source>
        <dbReference type="ARBA" id="ARBA00022827"/>
    </source>
</evidence>
<reference evidence="9" key="1">
    <citation type="submission" date="2018-09" db="EMBL/GenBank/DDBJ databases">
        <authorList>
            <person name="Zhu H."/>
        </authorList>
    </citation>
    <scope>NUCLEOTIDE SEQUENCE [LARGE SCALE GENOMIC DNA]</scope>
    <source>
        <strain evidence="9">K1R23-30</strain>
    </source>
</reference>
<dbReference type="Gene3D" id="3.50.50.60">
    <property type="entry name" value="FAD/NAD(P)-binding domain"/>
    <property type="match status" value="3"/>
</dbReference>
<evidence type="ECO:0000256" key="3">
    <source>
        <dbReference type="ARBA" id="ARBA00022630"/>
    </source>
</evidence>
<dbReference type="PANTHER" id="PTHR43872:SF1">
    <property type="entry name" value="MONOOXYGENASE, PUTATIVE (AFU_ORTHOLOGUE AFUA_8G02570)-RELATED"/>
    <property type="match status" value="1"/>
</dbReference>
<comment type="similarity">
    <text evidence="2">Belongs to the FAD-binding monooxygenase family.</text>
</comment>
<dbReference type="InterPro" id="IPR036188">
    <property type="entry name" value="FAD/NAD-bd_sf"/>
</dbReference>
<name>A0A3A3G2L1_9BURK</name>
<evidence type="ECO:0000256" key="6">
    <source>
        <dbReference type="ARBA" id="ARBA00023002"/>
    </source>
</evidence>
<protein>
    <submittedName>
        <fullName evidence="8">NAD(P)/FAD-dependent oxidoreductase</fullName>
    </submittedName>
</protein>
<gene>
    <name evidence="8" type="ORF">D3871_27140</name>
</gene>
<organism evidence="8 9">
    <name type="scientific">Noviherbaspirillum saxi</name>
    <dbReference type="NCBI Taxonomy" id="2320863"/>
    <lineage>
        <taxon>Bacteria</taxon>
        <taxon>Pseudomonadati</taxon>
        <taxon>Pseudomonadota</taxon>
        <taxon>Betaproteobacteria</taxon>
        <taxon>Burkholderiales</taxon>
        <taxon>Oxalobacteraceae</taxon>
        <taxon>Noviherbaspirillum</taxon>
    </lineage>
</organism>
<keyword evidence="6" id="KW-0560">Oxidoreductase</keyword>
<dbReference type="PANTHER" id="PTHR43872">
    <property type="entry name" value="MONOOXYGENASE, PUTATIVE (AFU_ORTHOLOGUE AFUA_8G02570)-RELATED"/>
    <property type="match status" value="1"/>
</dbReference>
<dbReference type="AlphaFoldDB" id="A0A3A3G2L1"/>
<dbReference type="Pfam" id="PF13738">
    <property type="entry name" value="Pyr_redox_3"/>
    <property type="match status" value="1"/>
</dbReference>
<evidence type="ECO:0000256" key="7">
    <source>
        <dbReference type="ARBA" id="ARBA00023033"/>
    </source>
</evidence>
<evidence type="ECO:0000256" key="2">
    <source>
        <dbReference type="ARBA" id="ARBA00010139"/>
    </source>
</evidence>
<dbReference type="InterPro" id="IPR051820">
    <property type="entry name" value="FAD-binding_MO"/>
</dbReference>
<dbReference type="GO" id="GO:0004497">
    <property type="term" value="F:monooxygenase activity"/>
    <property type="evidence" value="ECO:0007669"/>
    <property type="project" value="UniProtKB-KW"/>
</dbReference>